<dbReference type="Proteomes" id="UP001321804">
    <property type="component" value="Chromosome"/>
</dbReference>
<dbReference type="GO" id="GO:0005886">
    <property type="term" value="C:plasma membrane"/>
    <property type="evidence" value="ECO:0007669"/>
    <property type="project" value="UniProtKB-SubCell"/>
</dbReference>
<reference evidence="9 10" key="1">
    <citation type="journal article" date="2023" name="Microbiol. Spectr.">
        <title>Symbiosis of Carpenter Bees with Uncharacterized Lactic Acid Bacteria Showing NAD Auxotrophy.</title>
        <authorList>
            <person name="Kawasaki S."/>
            <person name="Ozawa K."/>
            <person name="Mori T."/>
            <person name="Yamamoto A."/>
            <person name="Ito M."/>
            <person name="Ohkuma M."/>
            <person name="Sakamoto M."/>
            <person name="Matsutani M."/>
        </authorList>
    </citation>
    <scope>NUCLEOTIDE SEQUENCE [LARGE SCALE GENOMIC DNA]</scope>
    <source>
        <strain evidence="9 10">KimC2</strain>
    </source>
</reference>
<organism evidence="9 10">
    <name type="scientific">Xylocopilactobacillus apis</name>
    <dbReference type="NCBI Taxonomy" id="2932183"/>
    <lineage>
        <taxon>Bacteria</taxon>
        <taxon>Bacillati</taxon>
        <taxon>Bacillota</taxon>
        <taxon>Bacilli</taxon>
        <taxon>Lactobacillales</taxon>
        <taxon>Lactobacillaceae</taxon>
        <taxon>Xylocopilactobacillus</taxon>
    </lineage>
</organism>
<dbReference type="CDD" id="cd16015">
    <property type="entry name" value="LTA_synthase"/>
    <property type="match status" value="1"/>
</dbReference>
<protein>
    <recommendedName>
        <fullName evidence="8">Sulfatase N-terminal domain-containing protein</fullName>
    </recommendedName>
</protein>
<evidence type="ECO:0000313" key="9">
    <source>
        <dbReference type="EMBL" id="BDR56604.1"/>
    </source>
</evidence>
<dbReference type="PANTHER" id="PTHR47371:SF3">
    <property type="entry name" value="PHOSPHOGLYCEROL TRANSFERASE I"/>
    <property type="match status" value="1"/>
</dbReference>
<dbReference type="RefSeq" id="WP_317694896.1">
    <property type="nucleotide sequence ID" value="NZ_AP026801.1"/>
</dbReference>
<dbReference type="PANTHER" id="PTHR47371">
    <property type="entry name" value="LIPOTEICHOIC ACID SYNTHASE"/>
    <property type="match status" value="1"/>
</dbReference>
<dbReference type="SUPFAM" id="SSF53649">
    <property type="entry name" value="Alkaline phosphatase-like"/>
    <property type="match status" value="1"/>
</dbReference>
<dbReference type="InterPro" id="IPR000917">
    <property type="entry name" value="Sulfatase_N"/>
</dbReference>
<feature type="transmembrane region" description="Helical" evidence="7">
    <location>
        <begin position="7"/>
        <end position="27"/>
    </location>
</feature>
<feature type="transmembrane region" description="Helical" evidence="7">
    <location>
        <begin position="151"/>
        <end position="171"/>
    </location>
</feature>
<evidence type="ECO:0000259" key="8">
    <source>
        <dbReference type="Pfam" id="PF00884"/>
    </source>
</evidence>
<feature type="transmembrane region" description="Helical" evidence="7">
    <location>
        <begin position="112"/>
        <end position="139"/>
    </location>
</feature>
<evidence type="ECO:0000256" key="6">
    <source>
        <dbReference type="ARBA" id="ARBA00023136"/>
    </source>
</evidence>
<dbReference type="AlphaFoldDB" id="A0AAU9CYW1"/>
<gene>
    <name evidence="9" type="ORF">KIMC2_11660</name>
</gene>
<dbReference type="InterPro" id="IPR017850">
    <property type="entry name" value="Alkaline_phosphatase_core_sf"/>
</dbReference>
<keyword evidence="6 7" id="KW-0472">Membrane</keyword>
<evidence type="ECO:0000256" key="3">
    <source>
        <dbReference type="ARBA" id="ARBA00022475"/>
    </source>
</evidence>
<keyword evidence="3" id="KW-1003">Cell membrane</keyword>
<accession>A0AAU9CYW1</accession>
<evidence type="ECO:0000256" key="7">
    <source>
        <dbReference type="SAM" id="Phobius"/>
    </source>
</evidence>
<evidence type="ECO:0000256" key="5">
    <source>
        <dbReference type="ARBA" id="ARBA00022989"/>
    </source>
</evidence>
<evidence type="ECO:0000256" key="1">
    <source>
        <dbReference type="ARBA" id="ARBA00004651"/>
    </source>
</evidence>
<dbReference type="Gene3D" id="3.40.720.10">
    <property type="entry name" value="Alkaline Phosphatase, subunit A"/>
    <property type="match status" value="1"/>
</dbReference>
<feature type="transmembrane region" description="Helical" evidence="7">
    <location>
        <begin position="39"/>
        <end position="61"/>
    </location>
</feature>
<dbReference type="KEGG" id="xak:KIMC2_11660"/>
<keyword evidence="4 7" id="KW-0812">Transmembrane</keyword>
<comment type="pathway">
    <text evidence="2">Cell wall biogenesis; lipoteichoic acid biosynthesis.</text>
</comment>
<proteinExistence type="predicted"/>
<name>A0AAU9CYW1_9LACO</name>
<comment type="subcellular location">
    <subcellularLocation>
        <location evidence="1">Cell membrane</location>
        <topology evidence="1">Multi-pass membrane protein</topology>
    </subcellularLocation>
</comment>
<feature type="transmembrane region" description="Helical" evidence="7">
    <location>
        <begin position="73"/>
        <end position="92"/>
    </location>
</feature>
<keyword evidence="5 7" id="KW-1133">Transmembrane helix</keyword>
<dbReference type="Pfam" id="PF00884">
    <property type="entry name" value="Sulfatase"/>
    <property type="match status" value="1"/>
</dbReference>
<evidence type="ECO:0000313" key="10">
    <source>
        <dbReference type="Proteomes" id="UP001321804"/>
    </source>
</evidence>
<dbReference type="EMBL" id="AP026801">
    <property type="protein sequence ID" value="BDR56604.1"/>
    <property type="molecule type" value="Genomic_DNA"/>
</dbReference>
<sequence length="620" mass="70656">MKKRLLQFLQVLIVSLISYYMIFLSSFVSMSDFRSVLPFFNSLIGLKIITFIFVVGVYLLLLSITNLNWLSTAIALLLSVIFAFINHIKIVLRNEPFLPGDLRMANSLPQLIHMITIKDILLIVFGVVVVVGLCILVFRKKQLHFFQSRKSRLITFILSLIVSVGFVSISFSNSPVHKMSVALNNDPFYWDPVWGVKRNGPILNFVNYINTKTMEKPDGYSKETMQRLAKKYEQKSSKINKKRKSIGNTDIVMVLSESFSDPNHVKGIKLNSDPLPFTHSIMKSNPSGTMISNGYGGGTANMEFQALTSLALGNYSMTLTTPYTQLVPKMQAPYTVNNLFKDSIAIHPYSSNLYNRKMVLKKFGFSKFYTQDGPDHFPYKTTAQKNPYISDDAVYKDVVNQVKENRGNTFYHVITMQNHVPYSAEYYPNNNFKAKGKISKSERQQIETFAEGVNLTDQANKKLINQLKNVKKNVIVIFYGDHLPGIYEHADFNKDGILMHETPYFIWSNHLKLNKDAAPSLVGPYAFSNVAYNAANFKVSPYYVLMNEVTNELPIITTNMLTKESANVVRTQIQLVSQKDHKLVSQSILTKKQKQILYDYQLVQYDLSAGKHYLTSEFTK</sequence>
<keyword evidence="10" id="KW-1185">Reference proteome</keyword>
<dbReference type="InterPro" id="IPR050448">
    <property type="entry name" value="OpgB/LTA_synthase_biosynth"/>
</dbReference>
<evidence type="ECO:0000256" key="2">
    <source>
        <dbReference type="ARBA" id="ARBA00004936"/>
    </source>
</evidence>
<feature type="domain" description="Sulfatase N-terminal" evidence="8">
    <location>
        <begin position="250"/>
        <end position="515"/>
    </location>
</feature>
<evidence type="ECO:0000256" key="4">
    <source>
        <dbReference type="ARBA" id="ARBA00022692"/>
    </source>
</evidence>